<comment type="caution">
    <text evidence="2">The sequence shown here is derived from an EMBL/GenBank/DDBJ whole genome shotgun (WGS) entry which is preliminary data.</text>
</comment>
<dbReference type="AlphaFoldDB" id="A0AA88E4H6"/>
<evidence type="ECO:0000313" key="2">
    <source>
        <dbReference type="EMBL" id="GMN66205.1"/>
    </source>
</evidence>
<accession>A0AA88E4H6</accession>
<gene>
    <name evidence="2" type="ORF">TIFTF001_035269</name>
</gene>
<evidence type="ECO:0000313" key="3">
    <source>
        <dbReference type="Proteomes" id="UP001187192"/>
    </source>
</evidence>
<organism evidence="2 3">
    <name type="scientific">Ficus carica</name>
    <name type="common">Common fig</name>
    <dbReference type="NCBI Taxonomy" id="3494"/>
    <lineage>
        <taxon>Eukaryota</taxon>
        <taxon>Viridiplantae</taxon>
        <taxon>Streptophyta</taxon>
        <taxon>Embryophyta</taxon>
        <taxon>Tracheophyta</taxon>
        <taxon>Spermatophyta</taxon>
        <taxon>Magnoliopsida</taxon>
        <taxon>eudicotyledons</taxon>
        <taxon>Gunneridae</taxon>
        <taxon>Pentapetalae</taxon>
        <taxon>rosids</taxon>
        <taxon>fabids</taxon>
        <taxon>Rosales</taxon>
        <taxon>Moraceae</taxon>
        <taxon>Ficeae</taxon>
        <taxon>Ficus</taxon>
    </lineage>
</organism>
<proteinExistence type="predicted"/>
<feature type="region of interest" description="Disordered" evidence="1">
    <location>
        <begin position="100"/>
        <end position="122"/>
    </location>
</feature>
<reference evidence="2" key="1">
    <citation type="submission" date="2023-07" db="EMBL/GenBank/DDBJ databases">
        <title>draft genome sequence of fig (Ficus carica).</title>
        <authorList>
            <person name="Takahashi T."/>
            <person name="Nishimura K."/>
        </authorList>
    </citation>
    <scope>NUCLEOTIDE SEQUENCE</scope>
</reference>
<protein>
    <submittedName>
        <fullName evidence="2">Uncharacterized protein</fullName>
    </submittedName>
</protein>
<feature type="compositionally biased region" description="Polar residues" evidence="1">
    <location>
        <begin position="56"/>
        <end position="83"/>
    </location>
</feature>
<dbReference type="EMBL" id="BTGU01000300">
    <property type="protein sequence ID" value="GMN66205.1"/>
    <property type="molecule type" value="Genomic_DNA"/>
</dbReference>
<dbReference type="Proteomes" id="UP001187192">
    <property type="component" value="Unassembled WGS sequence"/>
</dbReference>
<evidence type="ECO:0000256" key="1">
    <source>
        <dbReference type="SAM" id="MobiDB-lite"/>
    </source>
</evidence>
<name>A0AA88E4H6_FICCA</name>
<sequence>MSMASFMVTLIIDQRCLMRRLFTNKSSEDREKIGVLEAIQTSNGEGKEPHQPLNEMGQNTPHTSSAQGLARAHTNSSQPCQALQTQRAAWASYTWHVARRMPAHIHTPKPTRSRPITTDGRD</sequence>
<feature type="region of interest" description="Disordered" evidence="1">
    <location>
        <begin position="39"/>
        <end position="83"/>
    </location>
</feature>
<keyword evidence="3" id="KW-1185">Reference proteome</keyword>
<feature type="compositionally biased region" description="Basic residues" evidence="1">
    <location>
        <begin position="100"/>
        <end position="112"/>
    </location>
</feature>